<dbReference type="HOGENOM" id="CLU_3313673_0_0_6"/>
<dbReference type="STRING" id="698738.OLEAN_C18180"/>
<organism evidence="1 2">
    <name type="scientific">Oleispira antarctica RB-8</name>
    <dbReference type="NCBI Taxonomy" id="698738"/>
    <lineage>
        <taxon>Bacteria</taxon>
        <taxon>Pseudomonadati</taxon>
        <taxon>Pseudomonadota</taxon>
        <taxon>Gammaproteobacteria</taxon>
        <taxon>Oceanospirillales</taxon>
        <taxon>Oceanospirillaceae</taxon>
        <taxon>Oleispira</taxon>
    </lineage>
</organism>
<sequence>MLARLLALWRYQGINRWPLPILRWIWILIHTAGSYQQMY</sequence>
<protein>
    <submittedName>
        <fullName evidence="1">Uncharacterized protein</fullName>
    </submittedName>
</protein>
<accession>R4YTR3</accession>
<dbReference type="AlphaFoldDB" id="R4YTR3"/>
<evidence type="ECO:0000313" key="1">
    <source>
        <dbReference type="EMBL" id="CCK75994.1"/>
    </source>
</evidence>
<evidence type="ECO:0000313" key="2">
    <source>
        <dbReference type="Proteomes" id="UP000032749"/>
    </source>
</evidence>
<dbReference type="KEGG" id="oai:OLEAN_C18180"/>
<dbReference type="EMBL" id="FO203512">
    <property type="protein sequence ID" value="CCK75994.1"/>
    <property type="molecule type" value="Genomic_DNA"/>
</dbReference>
<name>R4YTR3_OLEAN</name>
<keyword evidence="2" id="KW-1185">Reference proteome</keyword>
<reference evidence="1 2" key="1">
    <citation type="journal article" date="2013" name="Nat. Commun.">
        <title>Genome sequence and functional genomic analysis of the oil-degrading bacterium Oleispira antarctica.</title>
        <authorList>
            <person name="Kube M."/>
            <person name="Chernikova T.N."/>
            <person name="Al-Ramahi Y."/>
            <person name="Beloqui A."/>
            <person name="Lopez-Cortez N."/>
            <person name="Guazzaroni M.E."/>
            <person name="Heipieper H.J."/>
            <person name="Klages S."/>
            <person name="Kotsyurbenko O.R."/>
            <person name="Langer I."/>
            <person name="Nechitaylo T.Y."/>
            <person name="Lunsdorf H."/>
            <person name="Fernandez M."/>
            <person name="Juarez S."/>
            <person name="Ciordia S."/>
            <person name="Singer A."/>
            <person name="Kagan O."/>
            <person name="Egorova O."/>
            <person name="Petit P.A."/>
            <person name="Stogios P."/>
            <person name="Kim Y."/>
            <person name="Tchigvintsev A."/>
            <person name="Flick R."/>
            <person name="Denaro R."/>
            <person name="Genovese M."/>
            <person name="Albar J.P."/>
            <person name="Reva O.N."/>
            <person name="Martinez-Gomariz M."/>
            <person name="Tran H."/>
            <person name="Ferrer M."/>
            <person name="Savchenko A."/>
            <person name="Yakunin A.F."/>
            <person name="Yakimov M.M."/>
            <person name="Golyshina O.V."/>
            <person name="Reinhardt R."/>
            <person name="Golyshin P.N."/>
        </authorList>
    </citation>
    <scope>NUCLEOTIDE SEQUENCE [LARGE SCALE GENOMIC DNA]</scope>
</reference>
<gene>
    <name evidence="1" type="ORF">OLEAN_C18180</name>
</gene>
<dbReference type="Proteomes" id="UP000032749">
    <property type="component" value="Chromosome"/>
</dbReference>
<proteinExistence type="predicted"/>